<keyword evidence="3" id="KW-0808">Transferase</keyword>
<dbReference type="InterPro" id="IPR002656">
    <property type="entry name" value="Acyl_transf_3_dom"/>
</dbReference>
<keyword evidence="1" id="KW-0812">Transmembrane</keyword>
<evidence type="ECO:0000313" key="3">
    <source>
        <dbReference type="EMBL" id="CUO09792.1"/>
    </source>
</evidence>
<dbReference type="RefSeq" id="WP_057316913.1">
    <property type="nucleotide sequence ID" value="NZ_CAXSSW010000001.1"/>
</dbReference>
<dbReference type="Proteomes" id="UP000095455">
    <property type="component" value="Unassembled WGS sequence"/>
</dbReference>
<feature type="transmembrane region" description="Helical" evidence="1">
    <location>
        <begin position="270"/>
        <end position="289"/>
    </location>
</feature>
<evidence type="ECO:0000256" key="1">
    <source>
        <dbReference type="SAM" id="Phobius"/>
    </source>
</evidence>
<dbReference type="EMBL" id="CYYK01000005">
    <property type="protein sequence ID" value="CUO09792.1"/>
    <property type="molecule type" value="Genomic_DNA"/>
</dbReference>
<proteinExistence type="predicted"/>
<dbReference type="AlphaFoldDB" id="A0A8D9L6N2"/>
<feature type="domain" description="Acyltransferase 3" evidence="2">
    <location>
        <begin position="15"/>
        <end position="314"/>
    </location>
</feature>
<organism evidence="3 4">
    <name type="scientific">Parabacteroides distasonis</name>
    <dbReference type="NCBI Taxonomy" id="823"/>
    <lineage>
        <taxon>Bacteria</taxon>
        <taxon>Pseudomonadati</taxon>
        <taxon>Bacteroidota</taxon>
        <taxon>Bacteroidia</taxon>
        <taxon>Bacteroidales</taxon>
        <taxon>Tannerellaceae</taxon>
        <taxon>Parabacteroides</taxon>
    </lineage>
</organism>
<dbReference type="GO" id="GO:0016747">
    <property type="term" value="F:acyltransferase activity, transferring groups other than amino-acyl groups"/>
    <property type="evidence" value="ECO:0007669"/>
    <property type="project" value="InterPro"/>
</dbReference>
<gene>
    <name evidence="3" type="ORF">ERS852380_01557</name>
</gene>
<reference evidence="3 4" key="1">
    <citation type="submission" date="2015-09" db="EMBL/GenBank/DDBJ databases">
        <authorList>
            <consortium name="Pathogen Informatics"/>
        </authorList>
    </citation>
    <scope>NUCLEOTIDE SEQUENCE [LARGE SCALE GENOMIC DNA]</scope>
    <source>
        <strain evidence="3 4">2789STDY5608822</strain>
    </source>
</reference>
<comment type="caution">
    <text evidence="3">The sequence shown here is derived from an EMBL/GenBank/DDBJ whole genome shotgun (WGS) entry which is preliminary data.</text>
</comment>
<evidence type="ECO:0000259" key="2">
    <source>
        <dbReference type="Pfam" id="PF01757"/>
    </source>
</evidence>
<feature type="transmembrane region" description="Helical" evidence="1">
    <location>
        <begin position="111"/>
        <end position="131"/>
    </location>
</feature>
<protein>
    <submittedName>
        <fullName evidence="3">Fucose 4-O-acetylase and related acetyltransferases</fullName>
    </submittedName>
</protein>
<feature type="transmembrane region" description="Helical" evidence="1">
    <location>
        <begin position="176"/>
        <end position="198"/>
    </location>
</feature>
<dbReference type="PANTHER" id="PTHR37312">
    <property type="entry name" value="MEMBRANE-BOUND ACYLTRANSFERASE YKRP-RELATED"/>
    <property type="match status" value="1"/>
</dbReference>
<dbReference type="PANTHER" id="PTHR37312:SF1">
    <property type="entry name" value="MEMBRANE-BOUND ACYLTRANSFERASE YKRP-RELATED"/>
    <property type="match status" value="1"/>
</dbReference>
<feature type="transmembrane region" description="Helical" evidence="1">
    <location>
        <begin position="138"/>
        <end position="156"/>
    </location>
</feature>
<dbReference type="InterPro" id="IPR052734">
    <property type="entry name" value="Nod_factor_acetyltransferase"/>
</dbReference>
<feature type="transmembrane region" description="Helical" evidence="1">
    <location>
        <begin position="46"/>
        <end position="70"/>
    </location>
</feature>
<evidence type="ECO:0000313" key="4">
    <source>
        <dbReference type="Proteomes" id="UP000095455"/>
    </source>
</evidence>
<keyword evidence="1" id="KW-1133">Transmembrane helix</keyword>
<sequence length="334" mass="39924">MECIKQDPVSLNRILWLDALKCFAMFLVIWGHVIQYGVTDYLENDIHIGIYSFHMPLFMMISGFFAGNIAKYSFGKFLKKKFIQLIFPCIIYGFLCSYIYIYIYGGSLLGKYFYCLWFLKSIFLCFVFYYPYAKYKNVYVLFFTIVLSLFVVYYKFNEMYICFLFGTFLREFERLVYRKIRLVSFLSATVFLFLFCFWNNEYLKIYYEHLGPFVLFDTSSSLTHYFSVLFYKIIIGLCGSVFLFCLFKMRSSLFQSSKLGRYISYMGKNTLYIYVFQYFFLETVLGVFLDLDNLDKYFTDLVLTPILSLIILVFMNYLYVKIGKSFAMTFVFGR</sequence>
<feature type="transmembrane region" description="Helical" evidence="1">
    <location>
        <begin position="229"/>
        <end position="249"/>
    </location>
</feature>
<dbReference type="Pfam" id="PF01757">
    <property type="entry name" value="Acyl_transf_3"/>
    <property type="match status" value="1"/>
</dbReference>
<feature type="transmembrane region" description="Helical" evidence="1">
    <location>
        <begin position="14"/>
        <end position="34"/>
    </location>
</feature>
<keyword evidence="1" id="KW-0472">Membrane</keyword>
<feature type="transmembrane region" description="Helical" evidence="1">
    <location>
        <begin position="301"/>
        <end position="320"/>
    </location>
</feature>
<name>A0A8D9L6N2_PARDI</name>
<accession>A0A8D9L6N2</accession>
<feature type="transmembrane region" description="Helical" evidence="1">
    <location>
        <begin position="82"/>
        <end position="105"/>
    </location>
</feature>